<accession>A0A4U1IWG4</accession>
<evidence type="ECO:0000313" key="2">
    <source>
        <dbReference type="Proteomes" id="UP000309215"/>
    </source>
</evidence>
<evidence type="ECO:0008006" key="3">
    <source>
        <dbReference type="Google" id="ProtNLM"/>
    </source>
</evidence>
<protein>
    <recommendedName>
        <fullName evidence="3">Histidinol-phosphatase</fullName>
    </recommendedName>
</protein>
<dbReference type="SUPFAM" id="SSF89550">
    <property type="entry name" value="PHP domain-like"/>
    <property type="match status" value="1"/>
</dbReference>
<keyword evidence="2" id="KW-1185">Reference proteome</keyword>
<reference evidence="1 2" key="1">
    <citation type="submission" date="2019-04" db="EMBL/GenBank/DDBJ databases">
        <authorList>
            <person name="Li Y."/>
            <person name="Wang J."/>
        </authorList>
    </citation>
    <scope>NUCLEOTIDE SEQUENCE [LARGE SCALE GENOMIC DNA]</scope>
    <source>
        <strain evidence="1 2">DSM 14668</strain>
    </source>
</reference>
<comment type="caution">
    <text evidence="1">The sequence shown here is derived from an EMBL/GenBank/DDBJ whole genome shotgun (WGS) entry which is preliminary data.</text>
</comment>
<dbReference type="OrthoDB" id="5511271at2"/>
<proteinExistence type="predicted"/>
<dbReference type="InterPro" id="IPR016195">
    <property type="entry name" value="Pol/histidinol_Pase-like"/>
</dbReference>
<name>A0A4U1IWG4_9BACT</name>
<dbReference type="EMBL" id="SSMQ01000063">
    <property type="protein sequence ID" value="TKC98841.1"/>
    <property type="molecule type" value="Genomic_DNA"/>
</dbReference>
<dbReference type="Gene3D" id="3.20.20.140">
    <property type="entry name" value="Metal-dependent hydrolases"/>
    <property type="match status" value="1"/>
</dbReference>
<dbReference type="Proteomes" id="UP000309215">
    <property type="component" value="Unassembled WGS sequence"/>
</dbReference>
<dbReference type="AlphaFoldDB" id="A0A4U1IWG4"/>
<sequence length="408" mass="43929">MTRAPETTALFLALTLLAGCGRSISHHLLDAGMSSAHRPARPDVAAAVLPAAKSPYRILGGDMHCHVSPPDSPRHVSRGMEETVELARAEGLDFVVLTPHVPARFFQNDRLREEVREELAALERAVPRGEGEPIFIVGFEYTDHRYGHIGASFADLGVVLAEVSAPAAVEEPARFFQAYLRRGGLLVVNHPLLTPVDSIIRMARANLSWRPFTAPGPYPAEIVDLDRTAQAFEVYNLAVTELRDRFLLGDSMSTLEATLARLDQEVPLRARPLVPVGGSDSHSGHLRAATFVLAEERSAKGVREGIVAGRVCVRDPAACSFEVRAAGGAWLPPGSVIRDATMVEVRAQGEEIRFYANGAVLTREAPGHTVFVPVTPGQCSVLRARVDAGYSGPVYVNCPFSLGAGLSP</sequence>
<evidence type="ECO:0000313" key="1">
    <source>
        <dbReference type="EMBL" id="TKC98841.1"/>
    </source>
</evidence>
<gene>
    <name evidence="1" type="ORF">E8A74_39995</name>
</gene>
<dbReference type="PROSITE" id="PS51257">
    <property type="entry name" value="PROKAR_LIPOPROTEIN"/>
    <property type="match status" value="1"/>
</dbReference>
<organism evidence="1 2">
    <name type="scientific">Polyangium fumosum</name>
    <dbReference type="NCBI Taxonomy" id="889272"/>
    <lineage>
        <taxon>Bacteria</taxon>
        <taxon>Pseudomonadati</taxon>
        <taxon>Myxococcota</taxon>
        <taxon>Polyangia</taxon>
        <taxon>Polyangiales</taxon>
        <taxon>Polyangiaceae</taxon>
        <taxon>Polyangium</taxon>
    </lineage>
</organism>
<dbReference type="RefSeq" id="WP_136934383.1">
    <property type="nucleotide sequence ID" value="NZ_SSMQ01000063.1"/>
</dbReference>